<evidence type="ECO:0000256" key="2">
    <source>
        <dbReference type="ARBA" id="ARBA00023125"/>
    </source>
</evidence>
<sequence>MGASAGKNGMYLIGDVAEIVGMSRDALRFYEKKGIIHARKKENGYRYYSENDIYKLMYIIYHRKMNTSLKDLEEIMAKDREDTVAFMTEYLSEAVKKEQEELESHKREIARLKLVKKDILKVADNVERYCRKRSPGAYVIGRYDTFQEGMENWFRISRVADGLEMSYLFTEIDCSGENLKAKNTSILFYKEFEEQLRTKADLSGCEQVGEADCIYTVQESPEPMPDEKMVREMAAWGEKKGLQPGTKVFVNNLSSCSWKEDPSYFLEIYMPVDRGES</sequence>
<keyword evidence="1" id="KW-0805">Transcription regulation</keyword>
<protein>
    <submittedName>
        <fullName evidence="6">MerR family transcriptional regulator</fullName>
    </submittedName>
</protein>
<keyword evidence="2" id="KW-0238">DNA-binding</keyword>
<evidence type="ECO:0000256" key="3">
    <source>
        <dbReference type="ARBA" id="ARBA00023163"/>
    </source>
</evidence>
<feature type="domain" description="HTH merR-type" evidence="5">
    <location>
        <begin position="10"/>
        <end position="78"/>
    </location>
</feature>
<proteinExistence type="predicted"/>
<evidence type="ECO:0000259" key="5">
    <source>
        <dbReference type="PROSITE" id="PS50937"/>
    </source>
</evidence>
<dbReference type="PANTHER" id="PTHR30204">
    <property type="entry name" value="REDOX-CYCLING DRUG-SENSING TRANSCRIPTIONAL ACTIVATOR SOXR"/>
    <property type="match status" value="1"/>
</dbReference>
<dbReference type="InterPro" id="IPR000551">
    <property type="entry name" value="MerR-type_HTH_dom"/>
</dbReference>
<dbReference type="GO" id="GO:0003677">
    <property type="term" value="F:DNA binding"/>
    <property type="evidence" value="ECO:0007669"/>
    <property type="project" value="UniProtKB-KW"/>
</dbReference>
<dbReference type="SUPFAM" id="SSF46955">
    <property type="entry name" value="Putative DNA-binding domain"/>
    <property type="match status" value="1"/>
</dbReference>
<evidence type="ECO:0000313" key="7">
    <source>
        <dbReference type="Proteomes" id="UP000823900"/>
    </source>
</evidence>
<keyword evidence="4" id="KW-0175">Coiled coil</keyword>
<evidence type="ECO:0000256" key="1">
    <source>
        <dbReference type="ARBA" id="ARBA00023015"/>
    </source>
</evidence>
<dbReference type="EMBL" id="DWZA01000013">
    <property type="protein sequence ID" value="HJA70231.1"/>
    <property type="molecule type" value="Genomic_DNA"/>
</dbReference>
<dbReference type="PROSITE" id="PS50937">
    <property type="entry name" value="HTH_MERR_2"/>
    <property type="match status" value="1"/>
</dbReference>
<feature type="coiled-coil region" evidence="4">
    <location>
        <begin position="88"/>
        <end position="115"/>
    </location>
</feature>
<dbReference type="SMART" id="SM00422">
    <property type="entry name" value="HTH_MERR"/>
    <property type="match status" value="1"/>
</dbReference>
<dbReference type="PANTHER" id="PTHR30204:SF94">
    <property type="entry name" value="HEAVY METAL-DEPENDENT TRANSCRIPTIONAL REGULATOR HI_0293-RELATED"/>
    <property type="match status" value="1"/>
</dbReference>
<comment type="caution">
    <text evidence="6">The sequence shown here is derived from an EMBL/GenBank/DDBJ whole genome shotgun (WGS) entry which is preliminary data.</text>
</comment>
<dbReference type="Proteomes" id="UP000823900">
    <property type="component" value="Unassembled WGS sequence"/>
</dbReference>
<reference evidence="6" key="1">
    <citation type="journal article" date="2021" name="PeerJ">
        <title>Extensive microbial diversity within the chicken gut microbiome revealed by metagenomics and culture.</title>
        <authorList>
            <person name="Gilroy R."/>
            <person name="Ravi A."/>
            <person name="Getino M."/>
            <person name="Pursley I."/>
            <person name="Horton D.L."/>
            <person name="Alikhan N.F."/>
            <person name="Baker D."/>
            <person name="Gharbi K."/>
            <person name="Hall N."/>
            <person name="Watson M."/>
            <person name="Adriaenssens E.M."/>
            <person name="Foster-Nyarko E."/>
            <person name="Jarju S."/>
            <person name="Secka A."/>
            <person name="Antonio M."/>
            <person name="Oren A."/>
            <person name="Chaudhuri R.R."/>
            <person name="La Ragione R."/>
            <person name="Hildebrand F."/>
            <person name="Pallen M.J."/>
        </authorList>
    </citation>
    <scope>NUCLEOTIDE SEQUENCE</scope>
    <source>
        <strain evidence="6">CHK178-16964</strain>
    </source>
</reference>
<evidence type="ECO:0000313" key="6">
    <source>
        <dbReference type="EMBL" id="HJA70231.1"/>
    </source>
</evidence>
<dbReference type="InterPro" id="IPR009061">
    <property type="entry name" value="DNA-bd_dom_put_sf"/>
</dbReference>
<keyword evidence="3" id="KW-0804">Transcription</keyword>
<dbReference type="AlphaFoldDB" id="A0A9D2HEQ1"/>
<gene>
    <name evidence="6" type="ORF">IAA07_01465</name>
</gene>
<dbReference type="Gene3D" id="1.10.1660.10">
    <property type="match status" value="1"/>
</dbReference>
<dbReference type="Pfam" id="PF13411">
    <property type="entry name" value="MerR_1"/>
    <property type="match status" value="1"/>
</dbReference>
<dbReference type="GO" id="GO:0003700">
    <property type="term" value="F:DNA-binding transcription factor activity"/>
    <property type="evidence" value="ECO:0007669"/>
    <property type="project" value="InterPro"/>
</dbReference>
<dbReference type="InterPro" id="IPR047057">
    <property type="entry name" value="MerR_fam"/>
</dbReference>
<reference evidence="6" key="2">
    <citation type="submission" date="2021-04" db="EMBL/GenBank/DDBJ databases">
        <authorList>
            <person name="Gilroy R."/>
        </authorList>
    </citation>
    <scope>NUCLEOTIDE SEQUENCE</scope>
    <source>
        <strain evidence="6">CHK178-16964</strain>
    </source>
</reference>
<evidence type="ECO:0000256" key="4">
    <source>
        <dbReference type="SAM" id="Coils"/>
    </source>
</evidence>
<organism evidence="6 7">
    <name type="scientific">Candidatus Lachnoclostridium stercoravium</name>
    <dbReference type="NCBI Taxonomy" id="2838633"/>
    <lineage>
        <taxon>Bacteria</taxon>
        <taxon>Bacillati</taxon>
        <taxon>Bacillota</taxon>
        <taxon>Clostridia</taxon>
        <taxon>Lachnospirales</taxon>
        <taxon>Lachnospiraceae</taxon>
    </lineage>
</organism>
<accession>A0A9D2HEQ1</accession>
<dbReference type="CDD" id="cd00592">
    <property type="entry name" value="HTH_MerR-like"/>
    <property type="match status" value="1"/>
</dbReference>
<name>A0A9D2HEQ1_9FIRM</name>